<accession>A0A8J7Y4V7</accession>
<sequence length="727" mass="84399">MRFYVPEWDDAVDTDYDFVNDELSNLVKVDRDRDFIWDIFDSETTPVDGVLISREQVESSKSKFTRFTSEGVYDDPNLSVPDWMPTISDCGAWGYKSLPFPPYDNDEMLEFYTDIGVTTGVTIDHLIMGEGKERGRLYLNEECFSKAFSESDIPSKVREKVDLMIEEWPETWPDCVREYEPSIYNESTKEKFTLSDFEGSIDDILDHLNNDPRAVHRENDREFRYNLTLDNAQHMFEEYQNGNYSFRLMGAFQGWDPDSYAEAADLLLDTGFRYIGIGGVASSHVSTIKDIVTVVGETIREFEREHQERVDSHVFGFAKPKAFDTVGRAGMSSFDSASMLRSAWTGGSNYHMAGDQKYTAVRVRYATARDGFETAIEKSLRGQEVLRSLRAYDQDKSISDTLRSWAAQAEETLDALEEYVREHRHDDQYNQSRIRDLNEAFRTDFEFGRETQAHFSDVFRKKILKRMRDDDDEDPIDIDAYLADIDTAREILSQSPWCLDAVNTLEKRQGEVSTFDQLWHVVEEYARWVGDEKYLDDYELTLRAEPWKDCDCTICEELGIEVVVFRGNNRNRRRGFHNMHQFYKDFNRQLPRILVGIPTEDEIEADETVMEYLTSEYNEVWREVFDIPVVEIGLITPQGVYEWWETSATESDSNSDTQAAAIQKASQRYEEIHLLNAESILGRETTTRESVFTYSDPEEIREAVLTKLGYDDTETPKRHTQKGLGEF</sequence>
<dbReference type="GO" id="GO:0006400">
    <property type="term" value="P:tRNA modification"/>
    <property type="evidence" value="ECO:0007669"/>
    <property type="project" value="InterPro"/>
</dbReference>
<evidence type="ECO:0000313" key="1">
    <source>
        <dbReference type="EMBL" id="MBV0924530.1"/>
    </source>
</evidence>
<dbReference type="SUPFAM" id="SSF51713">
    <property type="entry name" value="tRNA-guanine transglycosylase"/>
    <property type="match status" value="1"/>
</dbReference>
<proteinExistence type="predicted"/>
<name>A0A8J7Y4V7_9EURY</name>
<dbReference type="Gene3D" id="3.20.20.105">
    <property type="entry name" value="Queuine tRNA-ribosyltransferase-like"/>
    <property type="match status" value="1"/>
</dbReference>
<organism evidence="1 2">
    <name type="scientific">Haloarcula limicola</name>
    <dbReference type="NCBI Taxonomy" id="1429915"/>
    <lineage>
        <taxon>Archaea</taxon>
        <taxon>Methanobacteriati</taxon>
        <taxon>Methanobacteriota</taxon>
        <taxon>Stenosarchaea group</taxon>
        <taxon>Halobacteria</taxon>
        <taxon>Halobacteriales</taxon>
        <taxon>Haloarculaceae</taxon>
        <taxon>Haloarcula</taxon>
    </lineage>
</organism>
<dbReference type="RefSeq" id="WP_162319093.1">
    <property type="nucleotide sequence ID" value="NZ_JAHQXF010000002.1"/>
</dbReference>
<gene>
    <name evidence="1" type="ORF">KTS45_10000</name>
</gene>
<dbReference type="AlphaFoldDB" id="A0A8J7Y4V7"/>
<dbReference type="Proteomes" id="UP000766550">
    <property type="component" value="Unassembled WGS sequence"/>
</dbReference>
<dbReference type="OrthoDB" id="217419at2157"/>
<dbReference type="InterPro" id="IPR036511">
    <property type="entry name" value="TGT-like_sf"/>
</dbReference>
<comment type="caution">
    <text evidence="1">The sequence shown here is derived from an EMBL/GenBank/DDBJ whole genome shotgun (WGS) entry which is preliminary data.</text>
</comment>
<dbReference type="EMBL" id="JAHQXF010000002">
    <property type="protein sequence ID" value="MBV0924530.1"/>
    <property type="molecule type" value="Genomic_DNA"/>
</dbReference>
<keyword evidence="2" id="KW-1185">Reference proteome</keyword>
<reference evidence="1 2" key="1">
    <citation type="submission" date="2021-06" db="EMBL/GenBank/DDBJ databases">
        <title>New haloarchaea isolates fom saline soil.</title>
        <authorList>
            <person name="Duran-Viseras A."/>
            <person name="Sanchez-Porro C.S."/>
            <person name="Ventosa A."/>
        </authorList>
    </citation>
    <scope>NUCLEOTIDE SEQUENCE [LARGE SCALE GENOMIC DNA]</scope>
    <source>
        <strain evidence="1 2">JCM 183640</strain>
    </source>
</reference>
<protein>
    <submittedName>
        <fullName evidence="1">Queuine tRNA-ribosyltransferase tRNA-guanine transglycosylase</fullName>
    </submittedName>
</protein>
<evidence type="ECO:0000313" key="2">
    <source>
        <dbReference type="Proteomes" id="UP000766550"/>
    </source>
</evidence>